<dbReference type="RefSeq" id="WP_339101825.1">
    <property type="nucleotide sequence ID" value="NZ_CP147247.1"/>
</dbReference>
<organism evidence="2 3">
    <name type="scientific">Candidatus Enterococcus clewellii</name>
    <dbReference type="NCBI Taxonomy" id="1834193"/>
    <lineage>
        <taxon>Bacteria</taxon>
        <taxon>Bacillati</taxon>
        <taxon>Bacillota</taxon>
        <taxon>Bacilli</taxon>
        <taxon>Lactobacillales</taxon>
        <taxon>Enterococcaceae</taxon>
        <taxon>Enterococcus</taxon>
    </lineage>
</organism>
<protein>
    <recommendedName>
        <fullName evidence="4">DUF5105 domain-containing protein</fullName>
    </recommendedName>
</protein>
<reference evidence="2" key="1">
    <citation type="submission" date="2017-05" db="EMBL/GenBank/DDBJ databases">
        <authorList>
            <consortium name="The Broad Institute Genomics Platform"/>
            <consortium name="The Broad Institute Genomic Center for Infectious Diseases"/>
            <person name="Earl A."/>
            <person name="Manson A."/>
            <person name="Schwartman J."/>
            <person name="Gilmore M."/>
            <person name="Abouelleil A."/>
            <person name="Cao P."/>
            <person name="Chapman S."/>
            <person name="Cusick C."/>
            <person name="Shea T."/>
            <person name="Young S."/>
            <person name="Neafsey D."/>
            <person name="Nusbaum C."/>
            <person name="Birren B."/>
        </authorList>
    </citation>
    <scope>NUCLEOTIDE SEQUENCE</scope>
    <source>
        <strain evidence="2">9E7_DIV0242</strain>
    </source>
</reference>
<reference evidence="2" key="2">
    <citation type="submission" date="2024-03" db="EMBL/GenBank/DDBJ databases">
        <title>The Genome Sequence of Enterococcus sp. DIV0242b.</title>
        <authorList>
            <consortium name="The Broad Institute Genomics Platform"/>
            <consortium name="The Broad Institute Microbial Omics Core"/>
            <consortium name="The Broad Institute Genomic Center for Infectious Diseases"/>
            <person name="Earl A."/>
            <person name="Manson A."/>
            <person name="Gilmore M."/>
            <person name="Schwartman J."/>
            <person name="Shea T."/>
            <person name="Abouelleil A."/>
            <person name="Cao P."/>
            <person name="Chapman S."/>
            <person name="Cusick C."/>
            <person name="Young S."/>
            <person name="Neafsey D."/>
            <person name="Nusbaum C."/>
            <person name="Birren B."/>
        </authorList>
    </citation>
    <scope>NUCLEOTIDE SEQUENCE</scope>
    <source>
        <strain evidence="2">9E7_DIV0242</strain>
    </source>
</reference>
<gene>
    <name evidence="2" type="ORF">A5888_004176</name>
</gene>
<evidence type="ECO:0008006" key="4">
    <source>
        <dbReference type="Google" id="ProtNLM"/>
    </source>
</evidence>
<accession>A0AAQ3W1F4</accession>
<evidence type="ECO:0000313" key="3">
    <source>
        <dbReference type="Proteomes" id="UP000195141"/>
    </source>
</evidence>
<dbReference type="EMBL" id="CP147247">
    <property type="protein sequence ID" value="WYJ92403.1"/>
    <property type="molecule type" value="Genomic_DNA"/>
</dbReference>
<feature type="signal peptide" evidence="1">
    <location>
        <begin position="1"/>
        <end position="25"/>
    </location>
</feature>
<proteinExistence type="predicted"/>
<sequence length="247" mass="28288">MLFCNKRKNKGLLLVLLCCSFMLVACNESKTSTNKLTPEDQKISWSKARESAFYNYSFEKLSKEDADELLIDKLELAHTKTLTAASEVLVNQLVEEDKCWIESTQYTVSSDKQETNYLSYWTFKTSEGYYPLYVQTQTIYTYDKEQKLAYASRELIEVKNITSTGEFNGKDLKKLISQLGDVYNIPEKDFSVKLSEVLQQTDATTVLFDTLEAAKKENSIGKKLYVKRAENGVVSQVVVVMEDHSFE</sequence>
<feature type="chain" id="PRO_5042949716" description="DUF5105 domain-containing protein" evidence="1">
    <location>
        <begin position="26"/>
        <end position="247"/>
    </location>
</feature>
<dbReference type="Proteomes" id="UP000195141">
    <property type="component" value="Chromosome"/>
</dbReference>
<dbReference type="AlphaFoldDB" id="A0AAQ3W1F4"/>
<name>A0AAQ3W1F4_9ENTE</name>
<evidence type="ECO:0000313" key="2">
    <source>
        <dbReference type="EMBL" id="WYJ92403.1"/>
    </source>
</evidence>
<keyword evidence="1" id="KW-0732">Signal</keyword>
<keyword evidence="3" id="KW-1185">Reference proteome</keyword>
<evidence type="ECO:0000256" key="1">
    <source>
        <dbReference type="SAM" id="SignalP"/>
    </source>
</evidence>
<dbReference type="PROSITE" id="PS51257">
    <property type="entry name" value="PROKAR_LIPOPROTEIN"/>
    <property type="match status" value="1"/>
</dbReference>